<protein>
    <recommendedName>
        <fullName evidence="4">Secreted protein</fullName>
    </recommendedName>
</protein>
<accession>A0AA40BSA6</accession>
<feature type="chain" id="PRO_5041242587" description="Secreted protein" evidence="1">
    <location>
        <begin position="24"/>
        <end position="174"/>
    </location>
</feature>
<evidence type="ECO:0000313" key="2">
    <source>
        <dbReference type="EMBL" id="KAK0739494.1"/>
    </source>
</evidence>
<name>A0AA40BSA6_9PEZI</name>
<keyword evidence="3" id="KW-1185">Reference proteome</keyword>
<dbReference type="AlphaFoldDB" id="A0AA40BSA6"/>
<keyword evidence="1" id="KW-0732">Signal</keyword>
<evidence type="ECO:0000313" key="3">
    <source>
        <dbReference type="Proteomes" id="UP001172159"/>
    </source>
</evidence>
<evidence type="ECO:0000256" key="1">
    <source>
        <dbReference type="SAM" id="SignalP"/>
    </source>
</evidence>
<organism evidence="2 3">
    <name type="scientific">Apiosordaria backusii</name>
    <dbReference type="NCBI Taxonomy" id="314023"/>
    <lineage>
        <taxon>Eukaryota</taxon>
        <taxon>Fungi</taxon>
        <taxon>Dikarya</taxon>
        <taxon>Ascomycota</taxon>
        <taxon>Pezizomycotina</taxon>
        <taxon>Sordariomycetes</taxon>
        <taxon>Sordariomycetidae</taxon>
        <taxon>Sordariales</taxon>
        <taxon>Lasiosphaeriaceae</taxon>
        <taxon>Apiosordaria</taxon>
    </lineage>
</organism>
<comment type="caution">
    <text evidence="2">The sequence shown here is derived from an EMBL/GenBank/DDBJ whole genome shotgun (WGS) entry which is preliminary data.</text>
</comment>
<proteinExistence type="predicted"/>
<gene>
    <name evidence="2" type="ORF">B0T21DRAFT_143109</name>
</gene>
<dbReference type="EMBL" id="JAUKTV010000004">
    <property type="protein sequence ID" value="KAK0739494.1"/>
    <property type="molecule type" value="Genomic_DNA"/>
</dbReference>
<reference evidence="2" key="1">
    <citation type="submission" date="2023-06" db="EMBL/GenBank/DDBJ databases">
        <title>Genome-scale phylogeny and comparative genomics of the fungal order Sordariales.</title>
        <authorList>
            <consortium name="Lawrence Berkeley National Laboratory"/>
            <person name="Hensen N."/>
            <person name="Bonometti L."/>
            <person name="Westerberg I."/>
            <person name="Brannstrom I.O."/>
            <person name="Guillou S."/>
            <person name="Cros-Aarteil S."/>
            <person name="Calhoun S."/>
            <person name="Haridas S."/>
            <person name="Kuo A."/>
            <person name="Mondo S."/>
            <person name="Pangilinan J."/>
            <person name="Riley R."/>
            <person name="Labutti K."/>
            <person name="Andreopoulos B."/>
            <person name="Lipzen A."/>
            <person name="Chen C."/>
            <person name="Yanf M."/>
            <person name="Daum C."/>
            <person name="Ng V."/>
            <person name="Clum A."/>
            <person name="Steindorff A."/>
            <person name="Ohm R."/>
            <person name="Martin F."/>
            <person name="Silar P."/>
            <person name="Natvig D."/>
            <person name="Lalanne C."/>
            <person name="Gautier V."/>
            <person name="Ament-Velasquez S.L."/>
            <person name="Kruys A."/>
            <person name="Hutchinson M.I."/>
            <person name="Powell A.J."/>
            <person name="Barry K."/>
            <person name="Miller A.N."/>
            <person name="Grigoriev I.V."/>
            <person name="Debuchy R."/>
            <person name="Gladieux P."/>
            <person name="Thoren M.H."/>
            <person name="Johannesson H."/>
        </authorList>
    </citation>
    <scope>NUCLEOTIDE SEQUENCE</scope>
    <source>
        <strain evidence="2">CBS 540.89</strain>
    </source>
</reference>
<evidence type="ECO:0008006" key="4">
    <source>
        <dbReference type="Google" id="ProtNLM"/>
    </source>
</evidence>
<sequence length="174" mass="20192">MHYFWNSVVLPRLLLCLTDMLLCLETRQSLSRLRAHRRTLNSTYFSIPHVTACPPNHQPKIFQPSRLLNHSASETQERPSWQFMDVVPHLQQRSAAARHSRRNKAIISADWQREHSDCLTCTCRRVSPMKHPSASRSRRSTCQKVGAFPQSHISVLALLIPARFETFFHSAYIF</sequence>
<feature type="signal peptide" evidence="1">
    <location>
        <begin position="1"/>
        <end position="23"/>
    </location>
</feature>
<dbReference type="Proteomes" id="UP001172159">
    <property type="component" value="Unassembled WGS sequence"/>
</dbReference>